<comment type="caution">
    <text evidence="2">The sequence shown here is derived from an EMBL/GenBank/DDBJ whole genome shotgun (WGS) entry which is preliminary data.</text>
</comment>
<gene>
    <name evidence="2" type="ORF">GCM10011609_32640</name>
</gene>
<protein>
    <recommendedName>
        <fullName evidence="1">DUF4015 domain-containing protein</fullName>
    </recommendedName>
</protein>
<dbReference type="Proteomes" id="UP000597656">
    <property type="component" value="Unassembled WGS sequence"/>
</dbReference>
<name>A0ABQ2HZE0_9PSEU</name>
<dbReference type="InterPro" id="IPR025275">
    <property type="entry name" value="DUF4015"/>
</dbReference>
<dbReference type="Pfam" id="PF13200">
    <property type="entry name" value="DUF4015"/>
    <property type="match status" value="1"/>
</dbReference>
<reference evidence="3" key="1">
    <citation type="journal article" date="2019" name="Int. J. Syst. Evol. Microbiol.">
        <title>The Global Catalogue of Microorganisms (GCM) 10K type strain sequencing project: providing services to taxonomists for standard genome sequencing and annotation.</title>
        <authorList>
            <consortium name="The Broad Institute Genomics Platform"/>
            <consortium name="The Broad Institute Genome Sequencing Center for Infectious Disease"/>
            <person name="Wu L."/>
            <person name="Ma J."/>
        </authorList>
    </citation>
    <scope>NUCLEOTIDE SEQUENCE [LARGE SCALE GENOMIC DNA]</scope>
    <source>
        <strain evidence="3">CGMCC 4.7319</strain>
    </source>
</reference>
<evidence type="ECO:0000313" key="3">
    <source>
        <dbReference type="Proteomes" id="UP000597656"/>
    </source>
</evidence>
<evidence type="ECO:0000313" key="2">
    <source>
        <dbReference type="EMBL" id="GGM92657.1"/>
    </source>
</evidence>
<accession>A0ABQ2HZE0</accession>
<dbReference type="Gene3D" id="3.20.20.80">
    <property type="entry name" value="Glycosidases"/>
    <property type="match status" value="1"/>
</dbReference>
<dbReference type="RefSeq" id="WP_189155582.1">
    <property type="nucleotide sequence ID" value="NZ_BMNC01000004.1"/>
</dbReference>
<feature type="domain" description="DUF4015" evidence="1">
    <location>
        <begin position="211"/>
        <end position="347"/>
    </location>
</feature>
<dbReference type="EMBL" id="BMNC01000004">
    <property type="protein sequence ID" value="GGM92657.1"/>
    <property type="molecule type" value="Genomic_DNA"/>
</dbReference>
<sequence length="390" mass="41713">MNAPPRRSELIVLVYLAVVCSLTATAMAVVVHHKSFGLAVDGLEDGVVVQADAVREAGVTADDPSTLDRIDVFVDGEEIATRRDGDRLRFTGFEPAEGEHTVRVRVRDTTMLGMEAELEHTFTVDDTAPELTVDRAGTADPRSPVTIRGTAEGAESVRVAESPATLVGGAFEATVPSSATVFVEARDSAGNTTRRRVAVPARRPETRVIRLSADDWMSGQAREAMFRRARQGEIDTVVLDVKDESGRVLHHSGVPLAQRVGAVDVRYDLRAAVRELHGAGLRAVARVVAFRDPVLARASWRAGMRDHVRDGSLVLTNPAHPEVRGYVVALAREAVALGFDDVVLDHVGGQEAEGFLAEAWEAVRAAGACLGAVLPQGAEDVDFVVPGDTP</sequence>
<evidence type="ECO:0000259" key="1">
    <source>
        <dbReference type="Pfam" id="PF13200"/>
    </source>
</evidence>
<organism evidence="2 3">
    <name type="scientific">Lentzea pudingi</name>
    <dbReference type="NCBI Taxonomy" id="1789439"/>
    <lineage>
        <taxon>Bacteria</taxon>
        <taxon>Bacillati</taxon>
        <taxon>Actinomycetota</taxon>
        <taxon>Actinomycetes</taxon>
        <taxon>Pseudonocardiales</taxon>
        <taxon>Pseudonocardiaceae</taxon>
        <taxon>Lentzea</taxon>
    </lineage>
</organism>
<proteinExistence type="predicted"/>
<keyword evidence="3" id="KW-1185">Reference proteome</keyword>
<dbReference type="InterPro" id="IPR017853">
    <property type="entry name" value="GH"/>
</dbReference>
<dbReference type="SUPFAM" id="SSF51445">
    <property type="entry name" value="(Trans)glycosidases"/>
    <property type="match status" value="1"/>
</dbReference>